<dbReference type="Proteomes" id="UP000048984">
    <property type="component" value="Unassembled WGS sequence"/>
</dbReference>
<protein>
    <submittedName>
        <fullName evidence="2">Uncharacterized protein</fullName>
    </submittedName>
</protein>
<evidence type="ECO:0000313" key="2">
    <source>
        <dbReference type="EMBL" id="KPL52332.1"/>
    </source>
</evidence>
<name>A0A0P6VJX8_9HYPH</name>
<dbReference type="RefSeq" id="WP_054358495.1">
    <property type="nucleotide sequence ID" value="NZ_LJYW01000001.1"/>
</dbReference>
<reference evidence="2 3" key="1">
    <citation type="submission" date="2015-09" db="EMBL/GenBank/DDBJ databases">
        <authorList>
            <person name="Jackson K.R."/>
            <person name="Lunt B.L."/>
            <person name="Fisher J.N.B."/>
            <person name="Gardner A.V."/>
            <person name="Bailey M.E."/>
            <person name="Deus L.M."/>
            <person name="Earl A.S."/>
            <person name="Gibby P.D."/>
            <person name="Hartmann K.A."/>
            <person name="Liu J.E."/>
            <person name="Manci A.M."/>
            <person name="Nielsen D.A."/>
            <person name="Solomon M.B."/>
            <person name="Breakwell D.P."/>
            <person name="Burnett S.H."/>
            <person name="Grose J.H."/>
        </authorList>
    </citation>
    <scope>NUCLEOTIDE SEQUENCE [LARGE SCALE GENOMIC DNA]</scope>
    <source>
        <strain evidence="2 3">16</strain>
    </source>
</reference>
<accession>A0A0P6VJX8</accession>
<comment type="caution">
    <text evidence="2">The sequence shown here is derived from an EMBL/GenBank/DDBJ whole genome shotgun (WGS) entry which is preliminary data.</text>
</comment>
<evidence type="ECO:0000313" key="3">
    <source>
        <dbReference type="Proteomes" id="UP000048984"/>
    </source>
</evidence>
<feature type="signal peptide" evidence="1">
    <location>
        <begin position="1"/>
        <end position="23"/>
    </location>
</feature>
<dbReference type="AlphaFoldDB" id="A0A0P6VJX8"/>
<gene>
    <name evidence="2" type="ORF">ABB55_08880</name>
</gene>
<dbReference type="STRING" id="665126.ABB55_08880"/>
<feature type="chain" id="PRO_5006131593" evidence="1">
    <location>
        <begin position="24"/>
        <end position="205"/>
    </location>
</feature>
<sequence>MIACLRLALAAALALGLAAPAAAAGTDPNWPCIQVRNPQIAATAIWGGPDIPATAKEWWSEQDVADAVRAIASRRTPVEETEKIIAKVAEAPGDKAMRLSKLFVGMLERVNAERDRVMNGLVRYARKQQAFARRIEQLGDQIALIKAGKPVEGVKPEDLPKLEEELKWTIRIFDERNQSLTYVCESPGLLEQRAFELARIIAEKL</sequence>
<keyword evidence="3" id="KW-1185">Reference proteome</keyword>
<proteinExistence type="predicted"/>
<dbReference type="EMBL" id="LJYW01000001">
    <property type="protein sequence ID" value="KPL52332.1"/>
    <property type="molecule type" value="Genomic_DNA"/>
</dbReference>
<evidence type="ECO:0000256" key="1">
    <source>
        <dbReference type="SAM" id="SignalP"/>
    </source>
</evidence>
<reference evidence="2 3" key="2">
    <citation type="submission" date="2015-10" db="EMBL/GenBank/DDBJ databases">
        <title>Draft Genome Sequence of Prosthecomicrobium hirschii ATCC 27832.</title>
        <authorList>
            <person name="Daniel J."/>
            <person name="Givan S.A."/>
            <person name="Brun Y.V."/>
            <person name="Brown P.J."/>
        </authorList>
    </citation>
    <scope>NUCLEOTIDE SEQUENCE [LARGE SCALE GENOMIC DNA]</scope>
    <source>
        <strain evidence="2 3">16</strain>
    </source>
</reference>
<organism evidence="2 3">
    <name type="scientific">Prosthecodimorpha hirschii</name>
    <dbReference type="NCBI Taxonomy" id="665126"/>
    <lineage>
        <taxon>Bacteria</taxon>
        <taxon>Pseudomonadati</taxon>
        <taxon>Pseudomonadota</taxon>
        <taxon>Alphaproteobacteria</taxon>
        <taxon>Hyphomicrobiales</taxon>
        <taxon>Ancalomicrobiaceae</taxon>
        <taxon>Prosthecodimorpha</taxon>
    </lineage>
</organism>
<keyword evidence="1" id="KW-0732">Signal</keyword>